<dbReference type="EMBL" id="JAHFZB010000001">
    <property type="protein sequence ID" value="KAK6493811.1"/>
    <property type="molecule type" value="Genomic_DNA"/>
</dbReference>
<dbReference type="PANTHER" id="PTHR22930">
    <property type="match status" value="1"/>
</dbReference>
<keyword evidence="7" id="KW-0539">Nucleus</keyword>
<dbReference type="Pfam" id="PF13359">
    <property type="entry name" value="DDE_Tnp_4"/>
    <property type="match status" value="1"/>
</dbReference>
<comment type="similarity">
    <text evidence="3">Belongs to the HARBI1 family.</text>
</comment>
<protein>
    <submittedName>
        <fullName evidence="9">Protein ANTAGONIST OF LIKE HETEROCHROMATIN PROTEIN 1-like isoform X1</fullName>
    </submittedName>
</protein>
<proteinExistence type="inferred from homology"/>
<sequence>MLIRELQPYYSDPKGRKWPFHNTVLASLWTSLQRSGRFNTSKSLICTHVHEVCFLISDHLSWKIWWPTHLAVHDIEQGFLRAGFPKTLCAADGCHIPTKKPQGVEIPETYFNRKHFYSVNLTAFCNNTARFIHINVGYPGSWHDAHVFRMTEVARLLLENLQSLLPGDLHITGDTAYPLSQFLMTPFRDNGHLTVEQKRYNQRHSSARMVIERAFGLLKTRFRRLKGLHMHNLLSLAVTACCILHNICLETDCELQINALQCLSKQPVSIARI</sequence>
<dbReference type="InterPro" id="IPR045249">
    <property type="entry name" value="HARBI1-like"/>
</dbReference>
<comment type="cofactor">
    <cofactor evidence="1">
        <name>a divalent metal cation</name>
        <dbReference type="ChEBI" id="CHEBI:60240"/>
    </cofactor>
</comment>
<evidence type="ECO:0000259" key="8">
    <source>
        <dbReference type="Pfam" id="PF13359"/>
    </source>
</evidence>
<comment type="caution">
    <text evidence="9">The sequence shown here is derived from an EMBL/GenBank/DDBJ whole genome shotgun (WGS) entry which is preliminary data.</text>
</comment>
<dbReference type="InterPro" id="IPR027806">
    <property type="entry name" value="HARBI1_dom"/>
</dbReference>
<keyword evidence="10" id="KW-1185">Reference proteome</keyword>
<evidence type="ECO:0000256" key="1">
    <source>
        <dbReference type="ARBA" id="ARBA00001968"/>
    </source>
</evidence>
<evidence type="ECO:0000256" key="2">
    <source>
        <dbReference type="ARBA" id="ARBA00004123"/>
    </source>
</evidence>
<reference evidence="9 10" key="1">
    <citation type="submission" date="2021-05" db="EMBL/GenBank/DDBJ databases">
        <authorList>
            <person name="Zahm M."/>
            <person name="Klopp C."/>
            <person name="Cabau C."/>
            <person name="Kuhl H."/>
            <person name="Suciu R."/>
            <person name="Ciorpac M."/>
            <person name="Holostenco D."/>
            <person name="Gessner J."/>
            <person name="Wuertz S."/>
            <person name="Hohne C."/>
            <person name="Stock M."/>
            <person name="Gislard M."/>
            <person name="Lluch J."/>
            <person name="Milhes M."/>
            <person name="Lampietro C."/>
            <person name="Lopez Roques C."/>
            <person name="Donnadieu C."/>
            <person name="Du K."/>
            <person name="Schartl M."/>
            <person name="Guiguen Y."/>
        </authorList>
    </citation>
    <scope>NUCLEOTIDE SEQUENCE [LARGE SCALE GENOMIC DNA]</scope>
    <source>
        <strain evidence="9">Hh-F2</strain>
        <tissue evidence="9">Blood</tissue>
    </source>
</reference>
<dbReference type="PANTHER" id="PTHR22930:SF237">
    <property type="entry name" value="SI:CH73-257C13.2"/>
    <property type="match status" value="1"/>
</dbReference>
<name>A0ABR1A9R7_HUSHU</name>
<keyword evidence="4" id="KW-0540">Nuclease</keyword>
<evidence type="ECO:0000256" key="6">
    <source>
        <dbReference type="ARBA" id="ARBA00022801"/>
    </source>
</evidence>
<accession>A0ABR1A9R7</accession>
<evidence type="ECO:0000313" key="9">
    <source>
        <dbReference type="EMBL" id="KAK6493811.1"/>
    </source>
</evidence>
<gene>
    <name evidence="9" type="ORF">HHUSO_G200</name>
</gene>
<dbReference type="Proteomes" id="UP001369086">
    <property type="component" value="Unassembled WGS sequence"/>
</dbReference>
<evidence type="ECO:0000256" key="5">
    <source>
        <dbReference type="ARBA" id="ARBA00022723"/>
    </source>
</evidence>
<keyword evidence="5" id="KW-0479">Metal-binding</keyword>
<keyword evidence="6" id="KW-0378">Hydrolase</keyword>
<organism evidence="9 10">
    <name type="scientific">Huso huso</name>
    <name type="common">Beluga</name>
    <name type="synonym">Acipenser huso</name>
    <dbReference type="NCBI Taxonomy" id="61971"/>
    <lineage>
        <taxon>Eukaryota</taxon>
        <taxon>Metazoa</taxon>
        <taxon>Chordata</taxon>
        <taxon>Craniata</taxon>
        <taxon>Vertebrata</taxon>
        <taxon>Euteleostomi</taxon>
        <taxon>Actinopterygii</taxon>
        <taxon>Chondrostei</taxon>
        <taxon>Acipenseriformes</taxon>
        <taxon>Acipenseridae</taxon>
        <taxon>Huso</taxon>
    </lineage>
</organism>
<evidence type="ECO:0000256" key="3">
    <source>
        <dbReference type="ARBA" id="ARBA00006958"/>
    </source>
</evidence>
<evidence type="ECO:0000313" key="10">
    <source>
        <dbReference type="Proteomes" id="UP001369086"/>
    </source>
</evidence>
<comment type="subcellular location">
    <subcellularLocation>
        <location evidence="2">Nucleus</location>
    </subcellularLocation>
</comment>
<evidence type="ECO:0000256" key="4">
    <source>
        <dbReference type="ARBA" id="ARBA00022722"/>
    </source>
</evidence>
<evidence type="ECO:0000256" key="7">
    <source>
        <dbReference type="ARBA" id="ARBA00023242"/>
    </source>
</evidence>
<feature type="domain" description="DDE Tnp4" evidence="8">
    <location>
        <begin position="92"/>
        <end position="246"/>
    </location>
</feature>